<evidence type="ECO:0000313" key="2">
    <source>
        <dbReference type="Proteomes" id="UP001157109"/>
    </source>
</evidence>
<sequence>MSRSPSLSPQVQDRLLLRTEPWLSCEDCFELMDGFAEVLARDGQAGRAGVDLAMELHLRGCPGCFEEVESLVALLREDAAASRAAH</sequence>
<gene>
    <name evidence="1" type="ORF">GCM10025862_06640</name>
</gene>
<name>A0ABQ6HJL6_9MICO</name>
<evidence type="ECO:0008006" key="3">
    <source>
        <dbReference type="Google" id="ProtNLM"/>
    </source>
</evidence>
<evidence type="ECO:0000313" key="1">
    <source>
        <dbReference type="EMBL" id="GMA18643.1"/>
    </source>
</evidence>
<dbReference type="EMBL" id="BSUJ01000001">
    <property type="protein sequence ID" value="GMA18643.1"/>
    <property type="molecule type" value="Genomic_DNA"/>
</dbReference>
<protein>
    <recommendedName>
        <fullName evidence="3">Zinc-finger domain-containing protein</fullName>
    </recommendedName>
</protein>
<dbReference type="RefSeq" id="WP_284283679.1">
    <property type="nucleotide sequence ID" value="NZ_BSUJ01000001.1"/>
</dbReference>
<reference evidence="2" key="1">
    <citation type="journal article" date="2019" name="Int. J. Syst. Evol. Microbiol.">
        <title>The Global Catalogue of Microorganisms (GCM) 10K type strain sequencing project: providing services to taxonomists for standard genome sequencing and annotation.</title>
        <authorList>
            <consortium name="The Broad Institute Genomics Platform"/>
            <consortium name="The Broad Institute Genome Sequencing Center for Infectious Disease"/>
            <person name="Wu L."/>
            <person name="Ma J."/>
        </authorList>
    </citation>
    <scope>NUCLEOTIDE SEQUENCE [LARGE SCALE GENOMIC DNA]</scope>
    <source>
        <strain evidence="2">NBRC 105830</strain>
    </source>
</reference>
<comment type="caution">
    <text evidence="1">The sequence shown here is derived from an EMBL/GenBank/DDBJ whole genome shotgun (WGS) entry which is preliminary data.</text>
</comment>
<proteinExistence type="predicted"/>
<accession>A0ABQ6HJL6</accession>
<dbReference type="Proteomes" id="UP001157109">
    <property type="component" value="Unassembled WGS sequence"/>
</dbReference>
<keyword evidence="2" id="KW-1185">Reference proteome</keyword>
<organism evidence="1 2">
    <name type="scientific">Arsenicicoccus piscis</name>
    <dbReference type="NCBI Taxonomy" id="673954"/>
    <lineage>
        <taxon>Bacteria</taxon>
        <taxon>Bacillati</taxon>
        <taxon>Actinomycetota</taxon>
        <taxon>Actinomycetes</taxon>
        <taxon>Micrococcales</taxon>
        <taxon>Intrasporangiaceae</taxon>
        <taxon>Arsenicicoccus</taxon>
    </lineage>
</organism>